<dbReference type="Proteomes" id="UP001152888">
    <property type="component" value="Unassembled WGS sequence"/>
</dbReference>
<sequence>MGILHMRQTRRACIVYVQLSEGFLPDPCHSHARCISATGRRTDKGLWETEPQRIWSELVMIWNCIHGYFRCMIN</sequence>
<accession>A0A9P0KI39</accession>
<proteinExistence type="predicted"/>
<evidence type="ECO:0000313" key="2">
    <source>
        <dbReference type="Proteomes" id="UP001152888"/>
    </source>
</evidence>
<evidence type="ECO:0000313" key="1">
    <source>
        <dbReference type="EMBL" id="CAH1975896.1"/>
    </source>
</evidence>
<gene>
    <name evidence="1" type="ORF">ACAOBT_LOCUS11835</name>
</gene>
<keyword evidence="2" id="KW-1185">Reference proteome</keyword>
<organism evidence="1 2">
    <name type="scientific">Acanthoscelides obtectus</name>
    <name type="common">Bean weevil</name>
    <name type="synonym">Bruchus obtectus</name>
    <dbReference type="NCBI Taxonomy" id="200917"/>
    <lineage>
        <taxon>Eukaryota</taxon>
        <taxon>Metazoa</taxon>
        <taxon>Ecdysozoa</taxon>
        <taxon>Arthropoda</taxon>
        <taxon>Hexapoda</taxon>
        <taxon>Insecta</taxon>
        <taxon>Pterygota</taxon>
        <taxon>Neoptera</taxon>
        <taxon>Endopterygota</taxon>
        <taxon>Coleoptera</taxon>
        <taxon>Polyphaga</taxon>
        <taxon>Cucujiformia</taxon>
        <taxon>Chrysomeloidea</taxon>
        <taxon>Chrysomelidae</taxon>
        <taxon>Bruchinae</taxon>
        <taxon>Bruchini</taxon>
        <taxon>Acanthoscelides</taxon>
    </lineage>
</organism>
<dbReference type="EMBL" id="CAKOFQ010006841">
    <property type="protein sequence ID" value="CAH1975896.1"/>
    <property type="molecule type" value="Genomic_DNA"/>
</dbReference>
<comment type="caution">
    <text evidence="1">The sequence shown here is derived from an EMBL/GenBank/DDBJ whole genome shotgun (WGS) entry which is preliminary data.</text>
</comment>
<name>A0A9P0KI39_ACAOB</name>
<dbReference type="AlphaFoldDB" id="A0A9P0KI39"/>
<reference evidence="1" key="1">
    <citation type="submission" date="2022-03" db="EMBL/GenBank/DDBJ databases">
        <authorList>
            <person name="Sayadi A."/>
        </authorList>
    </citation>
    <scope>NUCLEOTIDE SEQUENCE</scope>
</reference>
<protein>
    <submittedName>
        <fullName evidence="1">Uncharacterized protein</fullName>
    </submittedName>
</protein>